<dbReference type="InterPro" id="IPR032816">
    <property type="entry name" value="VTT_dom"/>
</dbReference>
<dbReference type="CDD" id="cd09140">
    <property type="entry name" value="PLDc_vPLD1_2_like_bac_1"/>
    <property type="match status" value="1"/>
</dbReference>
<feature type="transmembrane region" description="Helical" evidence="5">
    <location>
        <begin position="689"/>
        <end position="709"/>
    </location>
</feature>
<dbReference type="GO" id="GO:0005886">
    <property type="term" value="C:plasma membrane"/>
    <property type="evidence" value="ECO:0007669"/>
    <property type="project" value="TreeGrafter"/>
</dbReference>
<dbReference type="InterPro" id="IPR001736">
    <property type="entry name" value="PLipase_D/transphosphatidylase"/>
</dbReference>
<dbReference type="SMART" id="SM00155">
    <property type="entry name" value="PLDc"/>
    <property type="match status" value="2"/>
</dbReference>
<feature type="transmembrane region" description="Helical" evidence="5">
    <location>
        <begin position="582"/>
        <end position="607"/>
    </location>
</feature>
<feature type="domain" description="PLD phosphodiesterase" evidence="6">
    <location>
        <begin position="360"/>
        <end position="387"/>
    </location>
</feature>
<dbReference type="PANTHER" id="PTHR18896">
    <property type="entry name" value="PHOSPHOLIPASE D"/>
    <property type="match status" value="1"/>
</dbReference>
<feature type="domain" description="PLD phosphodiesterase" evidence="6">
    <location>
        <begin position="134"/>
        <end position="161"/>
    </location>
</feature>
<evidence type="ECO:0000256" key="5">
    <source>
        <dbReference type="SAM" id="Phobius"/>
    </source>
</evidence>
<feature type="transmembrane region" description="Helical" evidence="5">
    <location>
        <begin position="549"/>
        <end position="575"/>
    </location>
</feature>
<keyword evidence="2" id="KW-0378">Hydrolase</keyword>
<feature type="transmembrane region" description="Helical" evidence="5">
    <location>
        <begin position="627"/>
        <end position="646"/>
    </location>
</feature>
<name>A0A410H3B8_9GAMM</name>
<dbReference type="InterPro" id="IPR025202">
    <property type="entry name" value="PLD-like_dom"/>
</dbReference>
<dbReference type="GO" id="GO:0004630">
    <property type="term" value="F:phospholipase D activity"/>
    <property type="evidence" value="ECO:0007669"/>
    <property type="project" value="TreeGrafter"/>
</dbReference>
<dbReference type="Gene3D" id="3.30.870.10">
    <property type="entry name" value="Endonuclease Chain A"/>
    <property type="match status" value="2"/>
</dbReference>
<proteinExistence type="predicted"/>
<dbReference type="Proteomes" id="UP000285478">
    <property type="component" value="Chromosome"/>
</dbReference>
<feature type="transmembrane region" description="Helical" evidence="5">
    <location>
        <begin position="658"/>
        <end position="677"/>
    </location>
</feature>
<dbReference type="KEGG" id="htr:EPV75_06270"/>
<evidence type="ECO:0000256" key="1">
    <source>
        <dbReference type="ARBA" id="ARBA00022737"/>
    </source>
</evidence>
<dbReference type="PROSITE" id="PS50035">
    <property type="entry name" value="PLD"/>
    <property type="match status" value="2"/>
</dbReference>
<keyword evidence="5" id="KW-0472">Membrane</keyword>
<dbReference type="Pfam" id="PF13091">
    <property type="entry name" value="PLDc_2"/>
    <property type="match status" value="1"/>
</dbReference>
<evidence type="ECO:0000259" key="6">
    <source>
        <dbReference type="PROSITE" id="PS50035"/>
    </source>
</evidence>
<keyword evidence="1" id="KW-0677">Repeat</keyword>
<dbReference type="EMBL" id="CP035033">
    <property type="protein sequence ID" value="QAB15300.1"/>
    <property type="molecule type" value="Genomic_DNA"/>
</dbReference>
<keyword evidence="5" id="KW-0812">Transmembrane</keyword>
<feature type="compositionally biased region" description="Polar residues" evidence="4">
    <location>
        <begin position="211"/>
        <end position="223"/>
    </location>
</feature>
<dbReference type="InterPro" id="IPR015679">
    <property type="entry name" value="PLipase_D_fam"/>
</dbReference>
<evidence type="ECO:0000256" key="4">
    <source>
        <dbReference type="SAM" id="MobiDB-lite"/>
    </source>
</evidence>
<gene>
    <name evidence="7" type="ORF">EPV75_06270</name>
</gene>
<dbReference type="PANTHER" id="PTHR18896:SF60">
    <property type="entry name" value="PHOSPHOLIPASE D"/>
    <property type="match status" value="1"/>
</dbReference>
<evidence type="ECO:0000256" key="2">
    <source>
        <dbReference type="ARBA" id="ARBA00022801"/>
    </source>
</evidence>
<reference evidence="7 8" key="1">
    <citation type="journal article" date="2018" name="Environ. Microbiol.">
        <title>Genomes of ubiquitous marine and hypersaline Hydrogenovibrio, Thiomicrorhabdus and Thiomicrospira spp. encode a diversity of mechanisms to sustain chemolithoautotrophy in heterogeneous environments.</title>
        <authorList>
            <person name="Scott K.M."/>
            <person name="Williams J."/>
            <person name="Porter C.M.B."/>
            <person name="Russel S."/>
            <person name="Harmer T.L."/>
            <person name="Paul J.H."/>
            <person name="Antonen K.M."/>
            <person name="Bridges M.K."/>
            <person name="Camper G.J."/>
            <person name="Campla C.K."/>
            <person name="Casella L.G."/>
            <person name="Chase E."/>
            <person name="Conrad J.W."/>
            <person name="Cruz M.C."/>
            <person name="Dunlap D.S."/>
            <person name="Duran L."/>
            <person name="Fahsbender E.M."/>
            <person name="Goldsmith D.B."/>
            <person name="Keeley R.F."/>
            <person name="Kondoff M.R."/>
            <person name="Kussy B.I."/>
            <person name="Lane M.K."/>
            <person name="Lawler S."/>
            <person name="Leigh B.A."/>
            <person name="Lewis C."/>
            <person name="Lostal L.M."/>
            <person name="Marking D."/>
            <person name="Mancera P.A."/>
            <person name="McClenthan E.C."/>
            <person name="McIntyre E.A."/>
            <person name="Mine J.A."/>
            <person name="Modi S."/>
            <person name="Moore B.D."/>
            <person name="Morgan W.A."/>
            <person name="Nelson K.M."/>
            <person name="Nguyen K.N."/>
            <person name="Ogburn N."/>
            <person name="Parrino D.G."/>
            <person name="Pedapudi A.D."/>
            <person name="Pelham R.P."/>
            <person name="Preece A.M."/>
            <person name="Rampersad E.A."/>
            <person name="Richardson J.C."/>
            <person name="Rodgers C.M."/>
            <person name="Schaffer B.L."/>
            <person name="Sheridan N.E."/>
            <person name="Solone M.R."/>
            <person name="Staley Z.R."/>
            <person name="Tabuchi M."/>
            <person name="Waide R.J."/>
            <person name="Wanjugi P.W."/>
            <person name="Young S."/>
            <person name="Clum A."/>
            <person name="Daum C."/>
            <person name="Huntemann M."/>
            <person name="Ivanova N."/>
            <person name="Kyrpides N."/>
            <person name="Mikhailova N."/>
            <person name="Palaniappan K."/>
            <person name="Pillay M."/>
            <person name="Reddy T.B.K."/>
            <person name="Shapiro N."/>
            <person name="Stamatis D."/>
            <person name="Varghese N."/>
            <person name="Woyke T."/>
            <person name="Boden R."/>
            <person name="Freyermuth S.K."/>
            <person name="Kerfeld C.A."/>
        </authorList>
    </citation>
    <scope>NUCLEOTIDE SEQUENCE [LARGE SCALE GENOMIC DNA]</scope>
    <source>
        <strain evidence="7 8">JR-2</strain>
    </source>
</reference>
<dbReference type="Pfam" id="PF09335">
    <property type="entry name" value="VTT_dom"/>
    <property type="match status" value="1"/>
</dbReference>
<keyword evidence="5" id="KW-1133">Transmembrane helix</keyword>
<feature type="region of interest" description="Disordered" evidence="4">
    <location>
        <begin position="208"/>
        <end position="235"/>
    </location>
</feature>
<dbReference type="SUPFAM" id="SSF56024">
    <property type="entry name" value="Phospholipase D/nuclease"/>
    <property type="match status" value="2"/>
</dbReference>
<dbReference type="RefSeq" id="WP_128384823.1">
    <property type="nucleotide sequence ID" value="NZ_CP035033.1"/>
</dbReference>
<evidence type="ECO:0000256" key="3">
    <source>
        <dbReference type="ARBA" id="ARBA00023098"/>
    </source>
</evidence>
<protein>
    <recommendedName>
        <fullName evidence="6">PLD phosphodiesterase domain-containing protein</fullName>
    </recommendedName>
</protein>
<evidence type="ECO:0000313" key="8">
    <source>
        <dbReference type="Proteomes" id="UP000285478"/>
    </source>
</evidence>
<dbReference type="AlphaFoldDB" id="A0A410H3B8"/>
<feature type="transmembrane region" description="Helical" evidence="5">
    <location>
        <begin position="502"/>
        <end position="521"/>
    </location>
</feature>
<dbReference type="GO" id="GO:0009395">
    <property type="term" value="P:phospholipid catabolic process"/>
    <property type="evidence" value="ECO:0007669"/>
    <property type="project" value="TreeGrafter"/>
</dbReference>
<evidence type="ECO:0000313" key="7">
    <source>
        <dbReference type="EMBL" id="QAB15300.1"/>
    </source>
</evidence>
<keyword evidence="8" id="KW-1185">Reference proteome</keyword>
<dbReference type="CDD" id="cd09143">
    <property type="entry name" value="PLDc_vPLD1_2_like_bac_2"/>
    <property type="match status" value="1"/>
</dbReference>
<organism evidence="7 8">
    <name type="scientific">Hydrogenovibrio thermophilus</name>
    <dbReference type="NCBI Taxonomy" id="265883"/>
    <lineage>
        <taxon>Bacteria</taxon>
        <taxon>Pseudomonadati</taxon>
        <taxon>Pseudomonadota</taxon>
        <taxon>Gammaproteobacteria</taxon>
        <taxon>Thiotrichales</taxon>
        <taxon>Piscirickettsiaceae</taxon>
        <taxon>Hydrogenovibrio</taxon>
    </lineage>
</organism>
<keyword evidence="3" id="KW-0443">Lipid metabolism</keyword>
<accession>A0A410H3B8</accession>
<sequence length="724" mass="81604">MHDMIGERRTSILTPGENCWQKVNANRAAVAIDGEAYFRAVREAILSAHDSVFILGWDLHSRLKLVRDDSDHEHPIELGELLDFVAREHHVDVFVLTWDFASIYTLERESRPSYVFNKKTHSRVHFHLDSQHPVGASQHQKVVVVDDRVGFSGGFDLSKWRWDTPEHAIDDARRKDPDGKPYPPFHDVQMVVDDDAAKALGQLARERWQRATGTQATPAQPDSPNAPDDDLEHDPWPASITPLIHNVPVGIARTLAQYRGHPAIQEVKQLYLDSISAAKHFIYIENQYLTSNAIQQALVASLQLENGPEIIIVMPEKTGGWLEQHTMDVLRARLVKKLQDADHANRLRLYYPQLASDTDVSLMVHAKCMIIDDCMLRVASSNLSNRSMGLDSECDLFIEAEIESEAYYAIQKIRRTLMSEHLGIDTTTLQNSEAEHPSLIRAIESLQGSERTLQTLNTNVTTEVDQLVPESALIDPEQPYHPDHLVNHFVPNKDKPHTARHFLKVALLLTMLLVLVAVWRWTPLSDWLNIDQMMRYITLLESQSLAPWLVIPIFAVAATLAVPLTLLVVAVILVFGSSLGFAYALSGALLSAVLSYLLGQWAGHGLLKRYAGNRLHRISQKLSKRGVLTIITMRIIPIAPFAVINVVAGASHIRLRDFILGSFIGFLPGMAAIALFTDKVLRSIKEPSGINLIWLVFWVVAIVLMMFGLRKWLRYKSRKREQGQ</sequence>